<accession>A0A919U180</accession>
<name>A0A919U180_9CELL</name>
<keyword evidence="1" id="KW-0472">Membrane</keyword>
<keyword evidence="1" id="KW-1133">Transmembrane helix</keyword>
<gene>
    <name evidence="2" type="ORF">Cch01nite_35470</name>
</gene>
<dbReference type="EMBL" id="BONK01000013">
    <property type="protein sequence ID" value="GIG22823.1"/>
    <property type="molecule type" value="Genomic_DNA"/>
</dbReference>
<dbReference type="AlphaFoldDB" id="A0A919U180"/>
<protein>
    <submittedName>
        <fullName evidence="2">Uncharacterized protein</fullName>
    </submittedName>
</protein>
<reference evidence="2" key="1">
    <citation type="submission" date="2021-01" db="EMBL/GenBank/DDBJ databases">
        <title>Whole genome shotgun sequence of Cellulomonas chitinilytica NBRC 110799.</title>
        <authorList>
            <person name="Komaki H."/>
            <person name="Tamura T."/>
        </authorList>
    </citation>
    <scope>NUCLEOTIDE SEQUENCE</scope>
    <source>
        <strain evidence="2">NBRC 110799</strain>
    </source>
</reference>
<proteinExistence type="predicted"/>
<feature type="transmembrane region" description="Helical" evidence="1">
    <location>
        <begin position="26"/>
        <end position="47"/>
    </location>
</feature>
<organism evidence="2 3">
    <name type="scientific">Cellulomonas chitinilytica</name>
    <dbReference type="NCBI Taxonomy" id="398759"/>
    <lineage>
        <taxon>Bacteria</taxon>
        <taxon>Bacillati</taxon>
        <taxon>Actinomycetota</taxon>
        <taxon>Actinomycetes</taxon>
        <taxon>Micrococcales</taxon>
        <taxon>Cellulomonadaceae</taxon>
        <taxon>Cellulomonas</taxon>
    </lineage>
</organism>
<keyword evidence="1" id="KW-0812">Transmembrane</keyword>
<evidence type="ECO:0000256" key="1">
    <source>
        <dbReference type="SAM" id="Phobius"/>
    </source>
</evidence>
<feature type="transmembrane region" description="Helical" evidence="1">
    <location>
        <begin position="53"/>
        <end position="72"/>
    </location>
</feature>
<dbReference type="Proteomes" id="UP000632740">
    <property type="component" value="Unassembled WGS sequence"/>
</dbReference>
<comment type="caution">
    <text evidence="2">The sequence shown here is derived from an EMBL/GenBank/DDBJ whole genome shotgun (WGS) entry which is preliminary data.</text>
</comment>
<evidence type="ECO:0000313" key="2">
    <source>
        <dbReference type="EMBL" id="GIG22823.1"/>
    </source>
</evidence>
<dbReference type="RefSeq" id="WP_203757833.1">
    <property type="nucleotide sequence ID" value="NZ_BONK01000013.1"/>
</dbReference>
<evidence type="ECO:0000313" key="3">
    <source>
        <dbReference type="Proteomes" id="UP000632740"/>
    </source>
</evidence>
<keyword evidence="3" id="KW-1185">Reference proteome</keyword>
<sequence length="83" mass="8537">MGRHATPAPDAARPPRERLLSRVVTWLERLALGAAAGGVTFGVLHWAGVDAAATRWCAGIAAVVVVVATWLASTVPGQHDASA</sequence>